<sequence length="92" mass="9577">MCTYHTEFAELEGSAKGKDGWFSVTRAAVYVDHPYHAPLDHSVNIDFTAPELGPAARVAVELTEESARALVAAIEAALAAAPPGLAASPAKS</sequence>
<reference evidence="1 2" key="1">
    <citation type="submission" date="2018-11" db="EMBL/GenBank/DDBJ databases">
        <title>Sequencing the genomes of 1000 actinobacteria strains.</title>
        <authorList>
            <person name="Klenk H.-P."/>
        </authorList>
    </citation>
    <scope>NUCLEOTIDE SEQUENCE [LARGE SCALE GENOMIC DNA]</scope>
    <source>
        <strain evidence="1 2">DSM 44254</strain>
    </source>
</reference>
<keyword evidence="2" id="KW-1185">Reference proteome</keyword>
<comment type="caution">
    <text evidence="1">The sequence shown here is derived from an EMBL/GenBank/DDBJ whole genome shotgun (WGS) entry which is preliminary data.</text>
</comment>
<evidence type="ECO:0000313" key="1">
    <source>
        <dbReference type="EMBL" id="ROO84148.1"/>
    </source>
</evidence>
<protein>
    <submittedName>
        <fullName evidence="1">Uncharacterized protein</fullName>
    </submittedName>
</protein>
<gene>
    <name evidence="1" type="ORF">EDD29_1665</name>
</gene>
<dbReference type="EMBL" id="RJKE01000001">
    <property type="protein sequence ID" value="ROO84148.1"/>
    <property type="molecule type" value="Genomic_DNA"/>
</dbReference>
<evidence type="ECO:0000313" key="2">
    <source>
        <dbReference type="Proteomes" id="UP000272400"/>
    </source>
</evidence>
<proteinExistence type="predicted"/>
<dbReference type="OrthoDB" id="7281941at2"/>
<dbReference type="RefSeq" id="WP_123663799.1">
    <property type="nucleotide sequence ID" value="NZ_RJKE01000001.1"/>
</dbReference>
<dbReference type="Pfam" id="PF19812">
    <property type="entry name" value="DUF6295"/>
    <property type="match status" value="1"/>
</dbReference>
<dbReference type="Proteomes" id="UP000272400">
    <property type="component" value="Unassembled WGS sequence"/>
</dbReference>
<dbReference type="AlphaFoldDB" id="A0A3N1CTY5"/>
<dbReference type="InterPro" id="IPR046262">
    <property type="entry name" value="DUF6295"/>
</dbReference>
<organism evidence="1 2">
    <name type="scientific">Actinocorallia herbida</name>
    <dbReference type="NCBI Taxonomy" id="58109"/>
    <lineage>
        <taxon>Bacteria</taxon>
        <taxon>Bacillati</taxon>
        <taxon>Actinomycetota</taxon>
        <taxon>Actinomycetes</taxon>
        <taxon>Streptosporangiales</taxon>
        <taxon>Thermomonosporaceae</taxon>
        <taxon>Actinocorallia</taxon>
    </lineage>
</organism>
<name>A0A3N1CTY5_9ACTN</name>
<accession>A0A3N1CTY5</accession>